<proteinExistence type="predicted"/>
<feature type="domain" description="Ig-like" evidence="6">
    <location>
        <begin position="337"/>
        <end position="422"/>
    </location>
</feature>
<gene>
    <name evidence="8" type="primary">101899431</name>
</gene>
<dbReference type="PANTHER" id="PTHR10075:SF14">
    <property type="entry name" value="CELL ADHESION MOLECULE DSCAM2-RELATED"/>
    <property type="match status" value="1"/>
</dbReference>
<name>A0A1I8M4Q9_MUSDO</name>
<evidence type="ECO:0000256" key="3">
    <source>
        <dbReference type="SAM" id="MobiDB-lite"/>
    </source>
</evidence>
<dbReference type="PANTHER" id="PTHR10075">
    <property type="entry name" value="BASIGIN RELATED"/>
    <property type="match status" value="1"/>
</dbReference>
<feature type="compositionally biased region" description="Polar residues" evidence="3">
    <location>
        <begin position="1310"/>
        <end position="1327"/>
    </location>
</feature>
<reference evidence="8" key="1">
    <citation type="submission" date="2020-05" db="UniProtKB">
        <authorList>
            <consortium name="EnsemblMetazoa"/>
        </authorList>
    </citation>
    <scope>IDENTIFICATION</scope>
    <source>
        <strain evidence="8">Aabys</strain>
    </source>
</reference>
<dbReference type="Pfam" id="PF07679">
    <property type="entry name" value="I-set"/>
    <property type="match status" value="1"/>
</dbReference>
<dbReference type="eggNOG" id="KOG4221">
    <property type="taxonomic scope" value="Eukaryota"/>
</dbReference>
<accession>A0A1I8M4Q9</accession>
<dbReference type="SMART" id="SM00060">
    <property type="entry name" value="FN3"/>
    <property type="match status" value="1"/>
</dbReference>
<evidence type="ECO:0000256" key="2">
    <source>
        <dbReference type="ARBA" id="ARBA00023319"/>
    </source>
</evidence>
<organism evidence="8">
    <name type="scientific">Musca domestica</name>
    <name type="common">House fly</name>
    <dbReference type="NCBI Taxonomy" id="7370"/>
    <lineage>
        <taxon>Eukaryota</taxon>
        <taxon>Metazoa</taxon>
        <taxon>Ecdysozoa</taxon>
        <taxon>Arthropoda</taxon>
        <taxon>Hexapoda</taxon>
        <taxon>Insecta</taxon>
        <taxon>Pterygota</taxon>
        <taxon>Neoptera</taxon>
        <taxon>Endopterygota</taxon>
        <taxon>Diptera</taxon>
        <taxon>Brachycera</taxon>
        <taxon>Muscomorpha</taxon>
        <taxon>Muscoidea</taxon>
        <taxon>Muscidae</taxon>
        <taxon>Musca</taxon>
    </lineage>
</organism>
<feature type="domain" description="Ig-like" evidence="6">
    <location>
        <begin position="52"/>
        <end position="143"/>
    </location>
</feature>
<dbReference type="EnsemblMetazoa" id="MDOA001205-RB">
    <property type="protein sequence ID" value="MDOA001205-PB"/>
    <property type="gene ID" value="MDOA001205"/>
</dbReference>
<feature type="domain" description="Ig-like" evidence="6">
    <location>
        <begin position="256"/>
        <end position="335"/>
    </location>
</feature>
<dbReference type="OrthoDB" id="438268at2759"/>
<keyword evidence="4" id="KW-1133">Transmembrane helix</keyword>
<dbReference type="SMART" id="SM00408">
    <property type="entry name" value="IGc2"/>
    <property type="match status" value="2"/>
</dbReference>
<feature type="domain" description="Fibronectin type-III" evidence="7">
    <location>
        <begin position="787"/>
        <end position="883"/>
    </location>
</feature>
<feature type="compositionally biased region" description="Gly residues" evidence="3">
    <location>
        <begin position="1052"/>
        <end position="1062"/>
    </location>
</feature>
<evidence type="ECO:0000259" key="6">
    <source>
        <dbReference type="PROSITE" id="PS50835"/>
    </source>
</evidence>
<dbReference type="GO" id="GO:0048812">
    <property type="term" value="P:neuron projection morphogenesis"/>
    <property type="evidence" value="ECO:0007669"/>
    <property type="project" value="UniProtKB-ARBA"/>
</dbReference>
<keyword evidence="4" id="KW-0472">Membrane</keyword>
<keyword evidence="4" id="KW-0812">Transmembrane</keyword>
<feature type="compositionally biased region" description="Basic residues" evidence="3">
    <location>
        <begin position="1236"/>
        <end position="1249"/>
    </location>
</feature>
<dbReference type="VEuPathDB" id="VectorBase:MDOA001205"/>
<dbReference type="PROSITE" id="PS50835">
    <property type="entry name" value="IG_LIKE"/>
    <property type="match status" value="4"/>
</dbReference>
<dbReference type="InterPro" id="IPR013098">
    <property type="entry name" value="Ig_I-set"/>
</dbReference>
<dbReference type="SMART" id="SM00409">
    <property type="entry name" value="IG"/>
    <property type="match status" value="4"/>
</dbReference>
<feature type="domain" description="Ig-like" evidence="6">
    <location>
        <begin position="147"/>
        <end position="240"/>
    </location>
</feature>
<dbReference type="PROSITE" id="PS50853">
    <property type="entry name" value="FN3"/>
    <property type="match status" value="1"/>
</dbReference>
<keyword evidence="2" id="KW-0393">Immunoglobulin domain</keyword>
<dbReference type="InterPro" id="IPR007110">
    <property type="entry name" value="Ig-like_dom"/>
</dbReference>
<feature type="transmembrane region" description="Helical" evidence="4">
    <location>
        <begin position="892"/>
        <end position="916"/>
    </location>
</feature>
<keyword evidence="5" id="KW-0732">Signal</keyword>
<dbReference type="InterPro" id="IPR013783">
    <property type="entry name" value="Ig-like_fold"/>
</dbReference>
<feature type="region of interest" description="Disordered" evidence="3">
    <location>
        <begin position="1199"/>
        <end position="1259"/>
    </location>
</feature>
<dbReference type="CDD" id="cd00096">
    <property type="entry name" value="Ig"/>
    <property type="match status" value="1"/>
</dbReference>
<sequence length="1338" mass="148464">MAMFRTSYQSLLFTLLRLLLLFGDFNNWAKVKFKVNGNPALNQRPFLQIESPSITRLVITRPHLPHYLSCKATIDESYYQNETNYFYTWFFNDNILKSLPRKLNDYYVYRNGTLRLPPAEKVSGVYRCKINANETAVISESITVEYPVLKRRPANINLTAFIGLTYTLNCPVYSVPPANVTWFYGNVSLSEISNDNSFLLLSNGSLVLRKARERNAGKYKCVAHNSFTSKSHRQFLMTLTVVHSEGRTLNNAQLIPHLQNTTLFVPTGGDLNISCCALTDDAIIEWWFQQTFSSPWIRLANNSKEYHIRSSIDEYEGYYTCSTAYSNQTFHVIVTTPPMVVEELGVKDGIIASPITYKCLVTGNPRPIITWYHNGAQFSSSFTRYINGNELLIPSFDPEENGIYQCFARNVAGEVYTAGEIRLKNKGEEKPNPLRNIRCFAHTFNSVNVTFETDASVSLFIVHIVQTNPFRWISPYSPMKLNASYVVINKHLPYIKPFELITRVLMSTSEISMGNDRTQHTIQSTLRSQPVTCCTQGLPPRIVHFGNNTFVTWSLTDFNNEKYFIIQFSTNFTQPAPEILLSPDLIGTTQHVNLTLQDISHKLTRIYPLNMMESRRVLKNAITSYGDNDVSMPDDLESDEDIYSLVVHANVTGLMLSNFTRLKLRILVITTDNENLAQDFRYVEWKTVVNDTGETIATPYHLTIVESRMLQFHFQESFNESCVQVCYLQIHYPRIIKDERKCEHRTIINSELEVTKLRPNTHYSFHFSSCDTNLFYGQLDVVTLPDPPGTISNQRVTRHNGLKLNWDPPLQPNGKIHHYNILWTLGNVTHETNVMECAVCFYKFPNISEEAKINISVRVVGETGVGAPVSIDLRNINHRTLEIESSGSTTEVYSGIAIGSLLSIFCIFGFALLIMFQRKRFKARQHGPTHLSTPTDIHFGNLSNINLPSGSAGGLSSNTMPPDSHEMQTLIPKAMARHLDILAGDRAMYETTQLANGGGVGGVGAYVVRPSLESMESSNNASILSGFYIGAEHNLSSIPLCQISPQKKSKGNGNGGGGGGHASGHTDGHTNSSKPFFIPFKNTAPSIVGLTSSQKQSSSAFAANSGVPPNSISLAAVPVESISTVFGGTLRSSNLSRSNSNGSSATNSIKSKQFHANFPKHSTSIDGICLLDEEEAAATITPTTDSDVTGEVLRNGFHINGEDHRLSDLTPGQNTSTLKRSSSPPPKHSTHNSNNSKHKKSTNLLKKKTTPQPSLELTATTLTTATTKSTNARPKSTAFIVPASGGGSLAAMQAGNAASSSPSLLKAQKPRNSTNLKAKSKSSTMETNFRHLDMDPNG</sequence>
<keyword evidence="1" id="KW-0677">Repeat</keyword>
<feature type="signal peptide" evidence="5">
    <location>
        <begin position="1"/>
        <end position="23"/>
    </location>
</feature>
<dbReference type="InterPro" id="IPR003598">
    <property type="entry name" value="Ig_sub2"/>
</dbReference>
<evidence type="ECO:0000259" key="7">
    <source>
        <dbReference type="PROSITE" id="PS50853"/>
    </source>
</evidence>
<feature type="compositionally biased region" description="Basic and acidic residues" evidence="3">
    <location>
        <begin position="1328"/>
        <end position="1338"/>
    </location>
</feature>
<evidence type="ECO:0000256" key="4">
    <source>
        <dbReference type="SAM" id="Phobius"/>
    </source>
</evidence>
<protein>
    <submittedName>
        <fullName evidence="8">Uncharacterized protein</fullName>
    </submittedName>
</protein>
<dbReference type="InterPro" id="IPR036179">
    <property type="entry name" value="Ig-like_dom_sf"/>
</dbReference>
<feature type="chain" id="PRO_5044559836" evidence="5">
    <location>
        <begin position="24"/>
        <end position="1338"/>
    </location>
</feature>
<dbReference type="STRING" id="7370.A0A1I8M4Q9"/>
<feature type="compositionally biased region" description="Polar residues" evidence="3">
    <location>
        <begin position="1210"/>
        <end position="1220"/>
    </location>
</feature>
<dbReference type="SUPFAM" id="SSF49265">
    <property type="entry name" value="Fibronectin type III"/>
    <property type="match status" value="1"/>
</dbReference>
<dbReference type="InterPro" id="IPR036116">
    <property type="entry name" value="FN3_sf"/>
</dbReference>
<dbReference type="SUPFAM" id="SSF48726">
    <property type="entry name" value="Immunoglobulin"/>
    <property type="match status" value="2"/>
</dbReference>
<dbReference type="Pfam" id="PF13927">
    <property type="entry name" value="Ig_3"/>
    <property type="match status" value="1"/>
</dbReference>
<dbReference type="InterPro" id="IPR003961">
    <property type="entry name" value="FN3_dom"/>
</dbReference>
<dbReference type="InterPro" id="IPR003599">
    <property type="entry name" value="Ig_sub"/>
</dbReference>
<dbReference type="Gene3D" id="2.60.40.10">
    <property type="entry name" value="Immunoglobulins"/>
    <property type="match status" value="3"/>
</dbReference>
<evidence type="ECO:0000256" key="1">
    <source>
        <dbReference type="ARBA" id="ARBA00022737"/>
    </source>
</evidence>
<dbReference type="CDD" id="cd00063">
    <property type="entry name" value="FN3"/>
    <property type="match status" value="1"/>
</dbReference>
<dbReference type="VEuPathDB" id="VectorBase:MDOMA2_020771"/>
<evidence type="ECO:0000256" key="5">
    <source>
        <dbReference type="SAM" id="SignalP"/>
    </source>
</evidence>
<feature type="region of interest" description="Disordered" evidence="3">
    <location>
        <begin position="1292"/>
        <end position="1338"/>
    </location>
</feature>
<feature type="region of interest" description="Disordered" evidence="3">
    <location>
        <begin position="1043"/>
        <end position="1075"/>
    </location>
</feature>
<evidence type="ECO:0000313" key="8">
    <source>
        <dbReference type="EnsemblMetazoa" id="MDOA001205-PB"/>
    </source>
</evidence>